<comment type="similarity">
    <text evidence="1">Belongs to the poly(ADP-ribose) glycohydrolase family.</text>
</comment>
<dbReference type="GO" id="GO:0005975">
    <property type="term" value="P:carbohydrate metabolic process"/>
    <property type="evidence" value="ECO:0007669"/>
    <property type="project" value="InterPro"/>
</dbReference>
<dbReference type="EC" id="3.2.1.143" evidence="2"/>
<dbReference type="InterPro" id="IPR046372">
    <property type="entry name" value="PARG_cat_C"/>
</dbReference>
<dbReference type="GO" id="GO:0005634">
    <property type="term" value="C:nucleus"/>
    <property type="evidence" value="ECO:0007669"/>
    <property type="project" value="TreeGrafter"/>
</dbReference>
<dbReference type="PANTHER" id="PTHR12837:SF0">
    <property type="entry name" value="POLY(ADP-RIBOSE) GLYCOHYDROLASE"/>
    <property type="match status" value="1"/>
</dbReference>
<dbReference type="Pfam" id="PF20811">
    <property type="entry name" value="PARG_cat_N"/>
    <property type="match status" value="1"/>
</dbReference>
<feature type="domain" description="PARG helical" evidence="8">
    <location>
        <begin position="83"/>
        <end position="225"/>
    </location>
</feature>
<keyword evidence="3" id="KW-0378">Hydrolase</keyword>
<feature type="active site" evidence="4">
    <location>
        <position position="288"/>
    </location>
</feature>
<evidence type="ECO:0000256" key="3">
    <source>
        <dbReference type="ARBA" id="ARBA00022801"/>
    </source>
</evidence>
<accession>A0A8T0I9M5</accession>
<evidence type="ECO:0000256" key="1">
    <source>
        <dbReference type="ARBA" id="ARBA00009545"/>
    </source>
</evidence>
<proteinExistence type="inferred from homology"/>
<evidence type="ECO:0000259" key="7">
    <source>
        <dbReference type="Pfam" id="PF05028"/>
    </source>
</evidence>
<dbReference type="GO" id="GO:0009225">
    <property type="term" value="P:nucleotide-sugar metabolic process"/>
    <property type="evidence" value="ECO:0007669"/>
    <property type="project" value="TreeGrafter"/>
</dbReference>
<dbReference type="EMBL" id="CM026424">
    <property type="protein sequence ID" value="KAG0579667.1"/>
    <property type="molecule type" value="Genomic_DNA"/>
</dbReference>
<evidence type="ECO:0000256" key="5">
    <source>
        <dbReference type="PIRSR" id="PIRSR607724-2"/>
    </source>
</evidence>
<dbReference type="Proteomes" id="UP000822688">
    <property type="component" value="Chromosome 4"/>
</dbReference>
<evidence type="ECO:0000259" key="8">
    <source>
        <dbReference type="Pfam" id="PF20811"/>
    </source>
</evidence>
<organism evidence="9 10">
    <name type="scientific">Ceratodon purpureus</name>
    <name type="common">Fire moss</name>
    <name type="synonym">Dicranum purpureum</name>
    <dbReference type="NCBI Taxonomy" id="3225"/>
    <lineage>
        <taxon>Eukaryota</taxon>
        <taxon>Viridiplantae</taxon>
        <taxon>Streptophyta</taxon>
        <taxon>Embryophyta</taxon>
        <taxon>Bryophyta</taxon>
        <taxon>Bryophytina</taxon>
        <taxon>Bryopsida</taxon>
        <taxon>Dicranidae</taxon>
        <taxon>Pseudoditrichales</taxon>
        <taxon>Ditrichaceae</taxon>
        <taxon>Ceratodon</taxon>
    </lineage>
</organism>
<evidence type="ECO:0000313" key="10">
    <source>
        <dbReference type="Proteomes" id="UP000822688"/>
    </source>
</evidence>
<dbReference type="InterPro" id="IPR048362">
    <property type="entry name" value="PARG_helical"/>
</dbReference>
<dbReference type="GO" id="GO:0005737">
    <property type="term" value="C:cytoplasm"/>
    <property type="evidence" value="ECO:0007669"/>
    <property type="project" value="TreeGrafter"/>
</dbReference>
<feature type="active site" evidence="4">
    <location>
        <position position="287"/>
    </location>
</feature>
<feature type="domain" description="PARG catalytic Macro" evidence="7">
    <location>
        <begin position="239"/>
        <end position="519"/>
    </location>
</feature>
<evidence type="ECO:0000313" key="9">
    <source>
        <dbReference type="EMBL" id="KAG0579667.1"/>
    </source>
</evidence>
<protein>
    <recommendedName>
        <fullName evidence="2">poly(ADP-ribose) glycohydrolase</fullName>
        <ecNumber evidence="2">3.2.1.143</ecNumber>
    </recommendedName>
</protein>
<evidence type="ECO:0000256" key="6">
    <source>
        <dbReference type="SAM" id="MobiDB-lite"/>
    </source>
</evidence>
<dbReference type="GO" id="GO:1990966">
    <property type="term" value="P:ATP generation from poly-ADP-D-ribose"/>
    <property type="evidence" value="ECO:0007669"/>
    <property type="project" value="TreeGrafter"/>
</dbReference>
<feature type="binding site" evidence="5">
    <location>
        <position position="327"/>
    </location>
    <ligand>
        <name>substrate</name>
    </ligand>
</feature>
<feature type="region of interest" description="Disordered" evidence="6">
    <location>
        <begin position="447"/>
        <end position="466"/>
    </location>
</feature>
<name>A0A8T0I9M5_CERPU</name>
<dbReference type="PANTHER" id="PTHR12837">
    <property type="entry name" value="POLY ADP-RIBOSE GLYCOHYDROLASE"/>
    <property type="match status" value="1"/>
</dbReference>
<dbReference type="Pfam" id="PF05028">
    <property type="entry name" value="PARG_cat_C"/>
    <property type="match status" value="1"/>
</dbReference>
<evidence type="ECO:0000256" key="2">
    <source>
        <dbReference type="ARBA" id="ARBA00012255"/>
    </source>
</evidence>
<dbReference type="AlphaFoldDB" id="A0A8T0I9M5"/>
<reference evidence="9" key="1">
    <citation type="submission" date="2020-06" db="EMBL/GenBank/DDBJ databases">
        <title>WGS assembly of Ceratodon purpureus strain R40.</title>
        <authorList>
            <person name="Carey S.B."/>
            <person name="Jenkins J."/>
            <person name="Shu S."/>
            <person name="Lovell J.T."/>
            <person name="Sreedasyam A."/>
            <person name="Maumus F."/>
            <person name="Tiley G.P."/>
            <person name="Fernandez-Pozo N."/>
            <person name="Barry K."/>
            <person name="Chen C."/>
            <person name="Wang M."/>
            <person name="Lipzen A."/>
            <person name="Daum C."/>
            <person name="Saski C.A."/>
            <person name="Payton A.C."/>
            <person name="Mcbreen J.C."/>
            <person name="Conrad R.E."/>
            <person name="Kollar L.M."/>
            <person name="Olsson S."/>
            <person name="Huttunen S."/>
            <person name="Landis J.B."/>
            <person name="Wickett N.J."/>
            <person name="Johnson M.G."/>
            <person name="Rensing S.A."/>
            <person name="Grimwood J."/>
            <person name="Schmutz J."/>
            <person name="Mcdaniel S.F."/>
        </authorList>
    </citation>
    <scope>NUCLEOTIDE SEQUENCE</scope>
    <source>
        <strain evidence="9">R40</strain>
    </source>
</reference>
<gene>
    <name evidence="9" type="ORF">KC19_4G115200</name>
</gene>
<comment type="caution">
    <text evidence="9">The sequence shown here is derived from an EMBL/GenBank/DDBJ whole genome shotgun (WGS) entry which is preliminary data.</text>
</comment>
<evidence type="ECO:0000256" key="4">
    <source>
        <dbReference type="PIRSR" id="PIRSR607724-1"/>
    </source>
</evidence>
<keyword evidence="10" id="KW-1185">Reference proteome</keyword>
<dbReference type="InterPro" id="IPR007724">
    <property type="entry name" value="Poly_GlycHdrlase"/>
</dbReference>
<dbReference type="GO" id="GO:0006282">
    <property type="term" value="P:regulation of DNA repair"/>
    <property type="evidence" value="ECO:0007669"/>
    <property type="project" value="InterPro"/>
</dbReference>
<feature type="active site" evidence="4">
    <location>
        <position position="269"/>
    </location>
</feature>
<feature type="binding site" evidence="5">
    <location>
        <position position="272"/>
    </location>
    <ligand>
        <name>substrate</name>
    </ligand>
</feature>
<sequence>MDRFLPIRRDRVSTGSYKWPENVKYSLLALAKGPGASQVESGESLYDCILDMQRESGHAHEQHMARDTADGISLFFDDLLPRPDAQKFFQQGLPGIAKLALSLPLLLENQSQDLAKLFALHRSGKDVASGIELRPEMVLQLLCKQQRGMVVLSQRIVASLLACSFLCLYPSVERRRENLPHVNLDRLFSGIYERGESIMHKLICLLHYFERVCQNMPDGVVSFERKVITAQNLRDSNSFWSDSTAVLCPLKVVVDGNIEDLGQDCLQVDFANKMLGGGALGDGCVQEEIRFMINPELAAGMVFLPVMAANESIEIVGAERYSCYTGYASSFRFTGDFHDSMPRDAWGRKQTHVIAIDALSRPGDDQFRLTHIMRELSKAYCGFLDTPSSRGKPAASRTVSNSCAVKEPSDEPVIDNDSQFDGFYPEAEAPQIVDSRDKCINTDVDVVLDDPPGTSEQTQGRDGEKTHMDVTGSLGIATGNWGCGVFGGNLQLKSMLQWLAASQAGRPYVLYFSFQNPDAQRLQEVADWILREGWLVGELWSLVCEYSLAKHFCVNLFDWILPLPETDLDIMQPLQVGRSNHPTTVPYFIHSRVVSAGSILRDRT</sequence>
<feature type="binding site" evidence="5">
    <location>
        <position position="286"/>
    </location>
    <ligand>
        <name>substrate</name>
    </ligand>
</feature>
<dbReference type="GO" id="GO:0004649">
    <property type="term" value="F:poly(ADP-ribose) glycohydrolase activity"/>
    <property type="evidence" value="ECO:0007669"/>
    <property type="project" value="UniProtKB-EC"/>
</dbReference>